<organism evidence="1 2">
    <name type="scientific">Chaenocephalus aceratus</name>
    <name type="common">Blackfin icefish</name>
    <name type="synonym">Chaenichthys aceratus</name>
    <dbReference type="NCBI Taxonomy" id="36190"/>
    <lineage>
        <taxon>Eukaryota</taxon>
        <taxon>Metazoa</taxon>
        <taxon>Chordata</taxon>
        <taxon>Craniata</taxon>
        <taxon>Vertebrata</taxon>
        <taxon>Euteleostomi</taxon>
        <taxon>Actinopterygii</taxon>
        <taxon>Neopterygii</taxon>
        <taxon>Teleostei</taxon>
        <taxon>Neoteleostei</taxon>
        <taxon>Acanthomorphata</taxon>
        <taxon>Eupercaria</taxon>
        <taxon>Perciformes</taxon>
        <taxon>Notothenioidei</taxon>
        <taxon>Channichthyidae</taxon>
        <taxon>Chaenocephalus</taxon>
    </lineage>
</organism>
<keyword evidence="2" id="KW-1185">Reference proteome</keyword>
<evidence type="ECO:0000313" key="1">
    <source>
        <dbReference type="EMBL" id="KAI4812047.1"/>
    </source>
</evidence>
<dbReference type="EMBL" id="CM043800">
    <property type="protein sequence ID" value="KAI4812047.1"/>
    <property type="molecule type" value="Genomic_DNA"/>
</dbReference>
<name>A0ACB9WF79_CHAAC</name>
<evidence type="ECO:0000313" key="2">
    <source>
        <dbReference type="Proteomes" id="UP001057452"/>
    </source>
</evidence>
<accession>A0ACB9WF79</accession>
<comment type="caution">
    <text evidence="1">The sequence shown here is derived from an EMBL/GenBank/DDBJ whole genome shotgun (WGS) entry which is preliminary data.</text>
</comment>
<protein>
    <submittedName>
        <fullName evidence="1">Uncharacterized protein</fullName>
    </submittedName>
</protein>
<sequence>MCTQSQHLFIYPFIYFSFMCCRDKPMFDASYKLFCERIIRQRLLVNNEVLRMGQLRKPFIDMVKENKGVDASNYRQDLLKKRLAQDFPKLAFHMPTKRNVCELVFAETLSKDALVDMLPDQSGMETTQSISDMQNGHPLCCTS</sequence>
<gene>
    <name evidence="1" type="ORF">KUCAC02_014903</name>
</gene>
<proteinExistence type="predicted"/>
<dbReference type="Proteomes" id="UP001057452">
    <property type="component" value="Chromosome 16"/>
</dbReference>
<reference evidence="1" key="1">
    <citation type="submission" date="2022-05" db="EMBL/GenBank/DDBJ databases">
        <title>Chromosome-level genome of Chaenocephalus aceratus.</title>
        <authorList>
            <person name="Park H."/>
        </authorList>
    </citation>
    <scope>NUCLEOTIDE SEQUENCE</scope>
    <source>
        <strain evidence="1">KU_202001</strain>
    </source>
</reference>